<comment type="caution">
    <text evidence="4">The sequence shown here is derived from an EMBL/GenBank/DDBJ whole genome shotgun (WGS) entry which is preliminary data.</text>
</comment>
<comment type="similarity">
    <text evidence="1">Belongs to the nitrobindin family.</text>
</comment>
<feature type="short sequence motif" description="GXWXGXG" evidence="1">
    <location>
        <begin position="21"/>
        <end position="27"/>
    </location>
</feature>
<comment type="caution">
    <text evidence="1">Lacks conserved residue(s) required for the propagation of feature annotation.</text>
</comment>
<dbReference type="PANTHER" id="PTHR15854:SF4">
    <property type="entry name" value="PEROXYNITRITE ISOMERASE THAP4"/>
    <property type="match status" value="1"/>
</dbReference>
<dbReference type="Proteomes" id="UP000321720">
    <property type="component" value="Unassembled WGS sequence"/>
</dbReference>
<dbReference type="EMBL" id="BJWG01000002">
    <property type="protein sequence ID" value="GEL93929.1"/>
    <property type="molecule type" value="Genomic_DNA"/>
</dbReference>
<protein>
    <recommendedName>
        <fullName evidence="1">Ferric nitrobindin-like protein</fullName>
    </recommendedName>
</protein>
<proteinExistence type="inferred from homology"/>
<feature type="domain" description="THAP4-like heme-binding" evidence="3">
    <location>
        <begin position="13"/>
        <end position="193"/>
    </location>
</feature>
<dbReference type="InterPro" id="IPR022939">
    <property type="entry name" value="Nb(III)_bact/plant"/>
</dbReference>
<dbReference type="Pfam" id="PF08768">
    <property type="entry name" value="THAP4_heme-bd"/>
    <property type="match status" value="1"/>
</dbReference>
<evidence type="ECO:0000313" key="4">
    <source>
        <dbReference type="EMBL" id="GEL93929.1"/>
    </source>
</evidence>
<organism evidence="4 5">
    <name type="scientific">Cellulomonas composti</name>
    <dbReference type="NCBI Taxonomy" id="266130"/>
    <lineage>
        <taxon>Bacteria</taxon>
        <taxon>Bacillati</taxon>
        <taxon>Actinomycetota</taxon>
        <taxon>Actinomycetes</taxon>
        <taxon>Micrococcales</taxon>
        <taxon>Cellulomonadaceae</taxon>
        <taxon>Cellulomonas</taxon>
    </lineage>
</organism>
<accession>A0A511J879</accession>
<dbReference type="SUPFAM" id="SSF50814">
    <property type="entry name" value="Lipocalins"/>
    <property type="match status" value="1"/>
</dbReference>
<name>A0A511J879_9CELL</name>
<dbReference type="HAMAP" id="MF_01297">
    <property type="entry name" value="nitrobindin"/>
    <property type="match status" value="1"/>
</dbReference>
<dbReference type="PANTHER" id="PTHR15854">
    <property type="entry name" value="THAP4 PROTEIN"/>
    <property type="match status" value="1"/>
</dbReference>
<reference evidence="4 5" key="1">
    <citation type="submission" date="2019-07" db="EMBL/GenBank/DDBJ databases">
        <title>Whole genome shotgun sequence of Cellulomonas composti NBRC 100758.</title>
        <authorList>
            <person name="Hosoyama A."/>
            <person name="Uohara A."/>
            <person name="Ohji S."/>
            <person name="Ichikawa N."/>
        </authorList>
    </citation>
    <scope>NUCLEOTIDE SEQUENCE [LARGE SCALE GENOMIC DNA]</scope>
    <source>
        <strain evidence="4 5">NBRC 100758</strain>
    </source>
</reference>
<keyword evidence="5" id="KW-1185">Reference proteome</keyword>
<dbReference type="CDD" id="cd07828">
    <property type="entry name" value="lipocalin_heme-bd-THAP4-like"/>
    <property type="match status" value="1"/>
</dbReference>
<evidence type="ECO:0000256" key="1">
    <source>
        <dbReference type="HAMAP-Rule" id="MF_01297"/>
    </source>
</evidence>
<sequence length="227" mass="23610">MTFALPEGLAPEVYPLAWLVGRWHGEGVVGYPGVEESTFTQDVVFDHDGGPYLSYSSTIRLVVAPDDASALAGTGDEADAAGGDLPEGEGPVWSTESGFWRIPPERPADLEDAKFPVEVLLADPSGHVTVYVGAVGNGRVDLISDLVARTATGADVTAGTRLYGLVNGELMWAHDLAAFGQPLQTYASARLVRVDAASDETASDGTASDETASDRTASDDAAPEGEG</sequence>
<dbReference type="OrthoDB" id="4804006at2"/>
<dbReference type="Gene3D" id="2.40.128.20">
    <property type="match status" value="1"/>
</dbReference>
<dbReference type="InterPro" id="IPR014878">
    <property type="entry name" value="THAP4-like_heme-bd"/>
</dbReference>
<evidence type="ECO:0000256" key="2">
    <source>
        <dbReference type="SAM" id="MobiDB-lite"/>
    </source>
</evidence>
<evidence type="ECO:0000259" key="3">
    <source>
        <dbReference type="Pfam" id="PF08768"/>
    </source>
</evidence>
<evidence type="ECO:0000313" key="5">
    <source>
        <dbReference type="Proteomes" id="UP000321720"/>
    </source>
</evidence>
<dbReference type="InterPro" id="IPR012674">
    <property type="entry name" value="Calycin"/>
</dbReference>
<comment type="caution">
    <text evidence="1">Lacks the conserved His residue that binds heme iron in the nitrobindin family.</text>
</comment>
<gene>
    <name evidence="4" type="ORF">CCO02nite_05870</name>
</gene>
<dbReference type="RefSeq" id="WP_146841559.1">
    <property type="nucleotide sequence ID" value="NZ_BJWG01000002.1"/>
</dbReference>
<dbReference type="AlphaFoldDB" id="A0A511J879"/>
<dbReference type="InterPro" id="IPR045165">
    <property type="entry name" value="Nitrobindin"/>
</dbReference>
<feature type="region of interest" description="Disordered" evidence="2">
    <location>
        <begin position="197"/>
        <end position="227"/>
    </location>
</feature>